<evidence type="ECO:0000259" key="11">
    <source>
        <dbReference type="Pfam" id="PF08546"/>
    </source>
</evidence>
<dbReference type="InterPro" id="IPR013332">
    <property type="entry name" value="KPR_N"/>
</dbReference>
<dbReference type="GO" id="GO:0005737">
    <property type="term" value="C:cytoplasm"/>
    <property type="evidence" value="ECO:0007669"/>
    <property type="project" value="TreeGrafter"/>
</dbReference>
<evidence type="ECO:0000256" key="8">
    <source>
        <dbReference type="ARBA" id="ARBA00048793"/>
    </source>
</evidence>
<dbReference type="PANTHER" id="PTHR43765">
    <property type="entry name" value="2-DEHYDROPANTOATE 2-REDUCTASE-RELATED"/>
    <property type="match status" value="1"/>
</dbReference>
<dbReference type="Proteomes" id="UP000539473">
    <property type="component" value="Unassembled WGS sequence"/>
</dbReference>
<dbReference type="Pfam" id="PF08546">
    <property type="entry name" value="ApbA_C"/>
    <property type="match status" value="1"/>
</dbReference>
<keyword evidence="9" id="KW-1133">Transmembrane helix</keyword>
<dbReference type="InterPro" id="IPR013752">
    <property type="entry name" value="KPA_reductase"/>
</dbReference>
<dbReference type="InterPro" id="IPR003710">
    <property type="entry name" value="ApbA"/>
</dbReference>
<dbReference type="GO" id="GO:0050661">
    <property type="term" value="F:NADP binding"/>
    <property type="evidence" value="ECO:0007669"/>
    <property type="project" value="TreeGrafter"/>
</dbReference>
<evidence type="ECO:0000256" key="3">
    <source>
        <dbReference type="ARBA" id="ARBA00013014"/>
    </source>
</evidence>
<evidence type="ECO:0000256" key="7">
    <source>
        <dbReference type="ARBA" id="ARBA00032024"/>
    </source>
</evidence>
<dbReference type="GO" id="GO:0008677">
    <property type="term" value="F:2-dehydropantoate 2-reductase activity"/>
    <property type="evidence" value="ECO:0007669"/>
    <property type="project" value="UniProtKB-EC"/>
</dbReference>
<reference evidence="12 13" key="1">
    <citation type="submission" date="2020-08" db="EMBL/GenBank/DDBJ databases">
        <title>Genomic Encyclopedia of Type Strains, Phase IV (KMG-IV): sequencing the most valuable type-strain genomes for metagenomic binning, comparative biology and taxonomic classification.</title>
        <authorList>
            <person name="Goeker M."/>
        </authorList>
    </citation>
    <scope>NUCLEOTIDE SEQUENCE [LARGE SCALE GENOMIC DNA]</scope>
    <source>
        <strain evidence="12 13">DSM 27521</strain>
    </source>
</reference>
<name>A0A7W8NMB4_9DEIO</name>
<dbReference type="AlphaFoldDB" id="A0A7W8NMB4"/>
<gene>
    <name evidence="12" type="ORF">HNQ07_001076</name>
</gene>
<evidence type="ECO:0000256" key="6">
    <source>
        <dbReference type="ARBA" id="ARBA00023002"/>
    </source>
</evidence>
<evidence type="ECO:0000313" key="12">
    <source>
        <dbReference type="EMBL" id="MBB5375619.1"/>
    </source>
</evidence>
<feature type="domain" description="Ketopantoate reductase C-terminal" evidence="11">
    <location>
        <begin position="185"/>
        <end position="327"/>
    </location>
</feature>
<feature type="transmembrane region" description="Helical" evidence="9">
    <location>
        <begin position="12"/>
        <end position="29"/>
    </location>
</feature>
<dbReference type="SUPFAM" id="SSF51735">
    <property type="entry name" value="NAD(P)-binding Rossmann-fold domains"/>
    <property type="match status" value="1"/>
</dbReference>
<keyword evidence="9" id="KW-0472">Membrane</keyword>
<dbReference type="PANTHER" id="PTHR43765:SF2">
    <property type="entry name" value="2-DEHYDROPANTOATE 2-REDUCTASE"/>
    <property type="match status" value="1"/>
</dbReference>
<comment type="similarity">
    <text evidence="2">Belongs to the ketopantoate reductase family.</text>
</comment>
<evidence type="ECO:0000256" key="2">
    <source>
        <dbReference type="ARBA" id="ARBA00007870"/>
    </source>
</evidence>
<evidence type="ECO:0000259" key="10">
    <source>
        <dbReference type="Pfam" id="PF02558"/>
    </source>
</evidence>
<evidence type="ECO:0000313" key="13">
    <source>
        <dbReference type="Proteomes" id="UP000539473"/>
    </source>
</evidence>
<dbReference type="EMBL" id="JACHFK010000002">
    <property type="protein sequence ID" value="MBB5375619.1"/>
    <property type="molecule type" value="Genomic_DNA"/>
</dbReference>
<feature type="domain" description="Ketopantoate reductase N-terminal" evidence="10">
    <location>
        <begin position="12"/>
        <end position="158"/>
    </location>
</feature>
<dbReference type="InterPro" id="IPR013328">
    <property type="entry name" value="6PGD_dom2"/>
</dbReference>
<dbReference type="InterPro" id="IPR036291">
    <property type="entry name" value="NAD(P)-bd_dom_sf"/>
</dbReference>
<organism evidence="12 13">
    <name type="scientific">Deinococcus metalli</name>
    <dbReference type="NCBI Taxonomy" id="1141878"/>
    <lineage>
        <taxon>Bacteria</taxon>
        <taxon>Thermotogati</taxon>
        <taxon>Deinococcota</taxon>
        <taxon>Deinococci</taxon>
        <taxon>Deinococcales</taxon>
        <taxon>Deinococcaceae</taxon>
        <taxon>Deinococcus</taxon>
    </lineage>
</organism>
<proteinExistence type="inferred from homology"/>
<comment type="catalytic activity">
    <reaction evidence="8">
        <text>(R)-pantoate + NADP(+) = 2-dehydropantoate + NADPH + H(+)</text>
        <dbReference type="Rhea" id="RHEA:16233"/>
        <dbReference type="ChEBI" id="CHEBI:11561"/>
        <dbReference type="ChEBI" id="CHEBI:15378"/>
        <dbReference type="ChEBI" id="CHEBI:15980"/>
        <dbReference type="ChEBI" id="CHEBI:57783"/>
        <dbReference type="ChEBI" id="CHEBI:58349"/>
        <dbReference type="EC" id="1.1.1.169"/>
    </reaction>
</comment>
<dbReference type="NCBIfam" id="TIGR00745">
    <property type="entry name" value="apbA_panE"/>
    <property type="match status" value="1"/>
</dbReference>
<dbReference type="Pfam" id="PF02558">
    <property type="entry name" value="ApbA"/>
    <property type="match status" value="1"/>
</dbReference>
<dbReference type="InterPro" id="IPR008927">
    <property type="entry name" value="6-PGluconate_DH-like_C_sf"/>
</dbReference>
<evidence type="ECO:0000256" key="1">
    <source>
        <dbReference type="ARBA" id="ARBA00004994"/>
    </source>
</evidence>
<dbReference type="InterPro" id="IPR050838">
    <property type="entry name" value="Ketopantoate_reductase"/>
</dbReference>
<dbReference type="RefSeq" id="WP_184109908.1">
    <property type="nucleotide sequence ID" value="NZ_BNAJ01000002.1"/>
</dbReference>
<dbReference type="SUPFAM" id="SSF48179">
    <property type="entry name" value="6-phosphogluconate dehydrogenase C-terminal domain-like"/>
    <property type="match status" value="1"/>
</dbReference>
<keyword evidence="5" id="KW-0521">NADP</keyword>
<dbReference type="Gene3D" id="3.40.50.720">
    <property type="entry name" value="NAD(P)-binding Rossmann-like Domain"/>
    <property type="match status" value="1"/>
</dbReference>
<dbReference type="EC" id="1.1.1.169" evidence="3"/>
<evidence type="ECO:0000256" key="4">
    <source>
        <dbReference type="ARBA" id="ARBA00019465"/>
    </source>
</evidence>
<keyword evidence="9" id="KW-0812">Transmembrane</keyword>
<sequence length="355" mass="37700">MSAAGEDSQQRVLIWGAGAIGGTIGAYLIRAGVDVTFVDVAADHVRAIRERGLHITGPIEEFTVSAPACTPDELSGQWPLALLCVKAQDTRTAGDALAPHVAPSGAVVSVQNGLNPLILNEIFGQERVLGSFVNFGADYLEPGVVTYAGRGAVVVGEQDGTLSARAHAVHALLRHFEPMAVLSGNIMGYLWSKLGYGALLFATAVTDDGIADALARPENRDMYVELGREVMRVARAHGVTPEGFNGFDPAAFLPGAGDVQARSSMDAMVAFNRRSAKTHSGIWRDLAVRRRRTEVDAQVGWVVHFGREHGVPTPLCSLLVQLIHDIEDGRHTLDPAGEDGPNLRAMRAAMSGVSA</sequence>
<dbReference type="GO" id="GO:0015940">
    <property type="term" value="P:pantothenate biosynthetic process"/>
    <property type="evidence" value="ECO:0007669"/>
    <property type="project" value="InterPro"/>
</dbReference>
<dbReference type="Gene3D" id="1.10.1040.10">
    <property type="entry name" value="N-(1-d-carboxylethyl)-l-norvaline Dehydrogenase, domain 2"/>
    <property type="match status" value="1"/>
</dbReference>
<comment type="caution">
    <text evidence="12">The sequence shown here is derived from an EMBL/GenBank/DDBJ whole genome shotgun (WGS) entry which is preliminary data.</text>
</comment>
<evidence type="ECO:0000256" key="9">
    <source>
        <dbReference type="SAM" id="Phobius"/>
    </source>
</evidence>
<evidence type="ECO:0000256" key="5">
    <source>
        <dbReference type="ARBA" id="ARBA00022857"/>
    </source>
</evidence>
<accession>A0A7W8NMB4</accession>
<protein>
    <recommendedName>
        <fullName evidence="4">2-dehydropantoate 2-reductase</fullName>
        <ecNumber evidence="3">1.1.1.169</ecNumber>
    </recommendedName>
    <alternativeName>
        <fullName evidence="7">Ketopantoate reductase</fullName>
    </alternativeName>
</protein>
<keyword evidence="6 12" id="KW-0560">Oxidoreductase</keyword>
<comment type="pathway">
    <text evidence="1">Cofactor biosynthesis; (R)-pantothenate biosynthesis; (R)-pantoate from 3-methyl-2-oxobutanoate: step 2/2.</text>
</comment>